<dbReference type="Proteomes" id="UP000666661">
    <property type="component" value="Unassembled WGS sequence"/>
</dbReference>
<dbReference type="PANTHER" id="PTHR35936:SF19">
    <property type="entry name" value="AMINO-ACID-BINDING PROTEIN YXEM-RELATED"/>
    <property type="match status" value="1"/>
</dbReference>
<reference evidence="4 5" key="1">
    <citation type="submission" date="2021-03" db="EMBL/GenBank/DDBJ databases">
        <title>Plant growth promoting bacteria isolated from wild legumes nodules and trapping Phaseolus vulgaris L. nodules in the center and southern Mexico.</title>
        <authorList>
            <person name="Estrada P."/>
        </authorList>
    </citation>
    <scope>NUCLEOTIDE SEQUENCE [LARGE SCALE GENOMIC DNA]</scope>
    <source>
        <strain evidence="4 5">MaGu-431</strain>
    </source>
</reference>
<sequence length="256" mass="29720">MSHLHRLLYLALLMFAAPLAAAPLRVGVSFAIPPYVLTHEDRGIELDLMREAFAGSDHELQVIYLPLERTFRMLEEGKLDAIINVKPGMVDNAYLSQRVITFHNRVFTLDQTAFHSLQDLQTLRVSAFQRARQILGTEFADIVARNPRYEEVARQEGQVQRLLLGRTDAVILDQRVFYYYLAQLLGEDKNDERYPSDRVRQHDLFPPTHYHFAFREIELQRLFDRQFTRMKADGRYERIFAAYGTTSSAENIKASP</sequence>
<dbReference type="SMART" id="SM00062">
    <property type="entry name" value="PBPb"/>
    <property type="match status" value="1"/>
</dbReference>
<evidence type="ECO:0000313" key="4">
    <source>
        <dbReference type="EMBL" id="MBP0604550.1"/>
    </source>
</evidence>
<accession>A0ABS4BCM4</accession>
<name>A0ABS4BCM4_9GAMM</name>
<evidence type="ECO:0000259" key="3">
    <source>
        <dbReference type="SMART" id="SM00062"/>
    </source>
</evidence>
<feature type="domain" description="Solute-binding protein family 3/N-terminal" evidence="3">
    <location>
        <begin position="23"/>
        <end position="247"/>
    </location>
</feature>
<dbReference type="RefSeq" id="WP_209795014.1">
    <property type="nucleotide sequence ID" value="NZ_JAGIQF010000015.1"/>
</dbReference>
<evidence type="ECO:0000313" key="5">
    <source>
        <dbReference type="Proteomes" id="UP000666661"/>
    </source>
</evidence>
<keyword evidence="5" id="KW-1185">Reference proteome</keyword>
<evidence type="ECO:0000256" key="1">
    <source>
        <dbReference type="ARBA" id="ARBA00010333"/>
    </source>
</evidence>
<dbReference type="EMBL" id="JAGIQF010000015">
    <property type="protein sequence ID" value="MBP0604550.1"/>
    <property type="molecule type" value="Genomic_DNA"/>
</dbReference>
<dbReference type="PANTHER" id="PTHR35936">
    <property type="entry name" value="MEMBRANE-BOUND LYTIC MUREIN TRANSGLYCOSYLASE F"/>
    <property type="match status" value="1"/>
</dbReference>
<dbReference type="Gene3D" id="3.40.190.10">
    <property type="entry name" value="Periplasmic binding protein-like II"/>
    <property type="match status" value="2"/>
</dbReference>
<proteinExistence type="inferred from homology"/>
<keyword evidence="2" id="KW-0732">Signal</keyword>
<comment type="caution">
    <text evidence="4">The sequence shown here is derived from an EMBL/GenBank/DDBJ whole genome shotgun (WGS) entry which is preliminary data.</text>
</comment>
<gene>
    <name evidence="4" type="ORF">J8I01_18785</name>
</gene>
<dbReference type="Pfam" id="PF00497">
    <property type="entry name" value="SBP_bac_3"/>
    <property type="match status" value="1"/>
</dbReference>
<comment type="similarity">
    <text evidence="1">Belongs to the bacterial solute-binding protein 3 family.</text>
</comment>
<organism evidence="4 5">
    <name type="scientific">Aeromonas sanarellii</name>
    <dbReference type="NCBI Taxonomy" id="633415"/>
    <lineage>
        <taxon>Bacteria</taxon>
        <taxon>Pseudomonadati</taxon>
        <taxon>Pseudomonadota</taxon>
        <taxon>Gammaproteobacteria</taxon>
        <taxon>Aeromonadales</taxon>
        <taxon>Aeromonadaceae</taxon>
        <taxon>Aeromonas</taxon>
    </lineage>
</organism>
<evidence type="ECO:0000256" key="2">
    <source>
        <dbReference type="ARBA" id="ARBA00022729"/>
    </source>
</evidence>
<dbReference type="InterPro" id="IPR001638">
    <property type="entry name" value="Solute-binding_3/MltF_N"/>
</dbReference>
<dbReference type="SUPFAM" id="SSF53850">
    <property type="entry name" value="Periplasmic binding protein-like II"/>
    <property type="match status" value="1"/>
</dbReference>
<protein>
    <submittedName>
        <fullName evidence="4">Transporter substrate-binding domain-containing protein</fullName>
    </submittedName>
</protein>